<sequence>MVNITGIVFLSIIGFLILLIIVFSVYSCVVSDDCCCCRASSEEPRPSTDLTAEQTAMDIRNILQPNAYYNHFNSEAGPPVTFTYVSRPSLSGTAAVSPGEGTVVLPARVIAIDQRRGSQGC</sequence>
<dbReference type="Proteomes" id="UP000515908">
    <property type="component" value="Chromosome 02"/>
</dbReference>
<proteinExistence type="predicted"/>
<organism evidence="2 3">
    <name type="scientific">Angomonas deanei</name>
    <dbReference type="NCBI Taxonomy" id="59799"/>
    <lineage>
        <taxon>Eukaryota</taxon>
        <taxon>Discoba</taxon>
        <taxon>Euglenozoa</taxon>
        <taxon>Kinetoplastea</taxon>
        <taxon>Metakinetoplastina</taxon>
        <taxon>Trypanosomatida</taxon>
        <taxon>Trypanosomatidae</taxon>
        <taxon>Strigomonadinae</taxon>
        <taxon>Angomonas</taxon>
    </lineage>
</organism>
<gene>
    <name evidence="2" type="ORF">ADEAN_000115000</name>
</gene>
<protein>
    <submittedName>
        <fullName evidence="2">Uncharacterized protein</fullName>
    </submittedName>
</protein>
<name>A0A7G2C4N3_9TRYP</name>
<keyword evidence="1" id="KW-0472">Membrane</keyword>
<reference evidence="2 3" key="1">
    <citation type="submission" date="2020-08" db="EMBL/GenBank/DDBJ databases">
        <authorList>
            <person name="Newling K."/>
            <person name="Davey J."/>
            <person name="Forrester S."/>
        </authorList>
    </citation>
    <scope>NUCLEOTIDE SEQUENCE [LARGE SCALE GENOMIC DNA]</scope>
    <source>
        <strain evidence="3">Crithidia deanei Carvalho (ATCC PRA-265)</strain>
    </source>
</reference>
<keyword evidence="1" id="KW-1133">Transmembrane helix</keyword>
<feature type="transmembrane region" description="Helical" evidence="1">
    <location>
        <begin position="7"/>
        <end position="26"/>
    </location>
</feature>
<dbReference type="EMBL" id="LR877146">
    <property type="protein sequence ID" value="CAD2213707.1"/>
    <property type="molecule type" value="Genomic_DNA"/>
</dbReference>
<evidence type="ECO:0000313" key="3">
    <source>
        <dbReference type="Proteomes" id="UP000515908"/>
    </source>
</evidence>
<accession>A0A7G2C4N3</accession>
<keyword evidence="3" id="KW-1185">Reference proteome</keyword>
<keyword evidence="1" id="KW-0812">Transmembrane</keyword>
<evidence type="ECO:0000256" key="1">
    <source>
        <dbReference type="SAM" id="Phobius"/>
    </source>
</evidence>
<dbReference type="AlphaFoldDB" id="A0A7G2C4N3"/>
<evidence type="ECO:0000313" key="2">
    <source>
        <dbReference type="EMBL" id="CAD2213707.1"/>
    </source>
</evidence>
<dbReference type="VEuPathDB" id="TriTrypDB:ADEAN_000115000"/>